<dbReference type="EMBL" id="OY731398">
    <property type="protein sequence ID" value="CAJ1798032.1"/>
    <property type="molecule type" value="Genomic_DNA"/>
</dbReference>
<dbReference type="Proteomes" id="UP001189624">
    <property type="component" value="Chromosome 1"/>
</dbReference>
<keyword evidence="2" id="KW-1185">Reference proteome</keyword>
<evidence type="ECO:0000313" key="2">
    <source>
        <dbReference type="Proteomes" id="UP001189624"/>
    </source>
</evidence>
<dbReference type="Gramene" id="rna-AYBTSS11_LOCUS559">
    <property type="protein sequence ID" value="CAJ1798032.1"/>
    <property type="gene ID" value="gene-AYBTSS11_LOCUS559"/>
</dbReference>
<organism evidence="1 2">
    <name type="scientific">Sphenostylis stenocarpa</name>
    <dbReference type="NCBI Taxonomy" id="92480"/>
    <lineage>
        <taxon>Eukaryota</taxon>
        <taxon>Viridiplantae</taxon>
        <taxon>Streptophyta</taxon>
        <taxon>Embryophyta</taxon>
        <taxon>Tracheophyta</taxon>
        <taxon>Spermatophyta</taxon>
        <taxon>Magnoliopsida</taxon>
        <taxon>eudicotyledons</taxon>
        <taxon>Gunneridae</taxon>
        <taxon>Pentapetalae</taxon>
        <taxon>rosids</taxon>
        <taxon>fabids</taxon>
        <taxon>Fabales</taxon>
        <taxon>Fabaceae</taxon>
        <taxon>Papilionoideae</taxon>
        <taxon>50 kb inversion clade</taxon>
        <taxon>NPAAA clade</taxon>
        <taxon>indigoferoid/millettioid clade</taxon>
        <taxon>Phaseoleae</taxon>
        <taxon>Sphenostylis</taxon>
    </lineage>
</organism>
<reference evidence="1" key="1">
    <citation type="submission" date="2023-10" db="EMBL/GenBank/DDBJ databases">
        <authorList>
            <person name="Domelevo Entfellner J.-B."/>
        </authorList>
    </citation>
    <scope>NUCLEOTIDE SEQUENCE</scope>
</reference>
<dbReference type="AlphaFoldDB" id="A0AA86RPD2"/>
<protein>
    <submittedName>
        <fullName evidence="1">Uncharacterized protein</fullName>
    </submittedName>
</protein>
<gene>
    <name evidence="1" type="ORF">AYBTSS11_LOCUS559</name>
</gene>
<evidence type="ECO:0000313" key="1">
    <source>
        <dbReference type="EMBL" id="CAJ1798032.1"/>
    </source>
</evidence>
<name>A0AA86RPD2_9FABA</name>
<proteinExistence type="predicted"/>
<sequence length="64" mass="7053">MEGRACRFSNCRSARDVLRIGQIVQTLHSHVAACVAEPLCEKVNPSNKIKAFKVGIILDDEKSV</sequence>
<accession>A0AA86RPD2</accession>